<protein>
    <submittedName>
        <fullName evidence="1">Uncharacterized protein</fullName>
    </submittedName>
</protein>
<name>A7EMF1_SCLS1</name>
<sequence length="108" mass="12617">MVQAEERYTFFKMFRNRRNVINTKMYGRKLYVVLQDVFHQKMVDTSIPMGKAQDGNLAFNMKKPKISLFHFQYPATSIAGFSNPLSISKGKVKFIPYAYRIAFTNANY</sequence>
<dbReference type="Proteomes" id="UP000001312">
    <property type="component" value="Unassembled WGS sequence"/>
</dbReference>
<dbReference type="InParanoid" id="A7EMF1"/>
<proteinExistence type="predicted"/>
<accession>A7EMF1</accession>
<gene>
    <name evidence="1" type="ORF">SS1G_06499</name>
</gene>
<evidence type="ECO:0000313" key="1">
    <source>
        <dbReference type="EMBL" id="EDO04017.1"/>
    </source>
</evidence>
<evidence type="ECO:0000313" key="2">
    <source>
        <dbReference type="Proteomes" id="UP000001312"/>
    </source>
</evidence>
<dbReference type="GeneID" id="5488628"/>
<organism evidence="1 2">
    <name type="scientific">Sclerotinia sclerotiorum (strain ATCC 18683 / 1980 / Ss-1)</name>
    <name type="common">White mold</name>
    <name type="synonym">Whetzelinia sclerotiorum</name>
    <dbReference type="NCBI Taxonomy" id="665079"/>
    <lineage>
        <taxon>Eukaryota</taxon>
        <taxon>Fungi</taxon>
        <taxon>Dikarya</taxon>
        <taxon>Ascomycota</taxon>
        <taxon>Pezizomycotina</taxon>
        <taxon>Leotiomycetes</taxon>
        <taxon>Helotiales</taxon>
        <taxon>Sclerotiniaceae</taxon>
        <taxon>Sclerotinia</taxon>
    </lineage>
</organism>
<keyword evidence="2" id="KW-1185">Reference proteome</keyword>
<reference evidence="2" key="1">
    <citation type="journal article" date="2011" name="PLoS Genet.">
        <title>Genomic analysis of the necrotrophic fungal pathogens Sclerotinia sclerotiorum and Botrytis cinerea.</title>
        <authorList>
            <person name="Amselem J."/>
            <person name="Cuomo C.A."/>
            <person name="van Kan J.A."/>
            <person name="Viaud M."/>
            <person name="Benito E.P."/>
            <person name="Couloux A."/>
            <person name="Coutinho P.M."/>
            <person name="de Vries R.P."/>
            <person name="Dyer P.S."/>
            <person name="Fillinger S."/>
            <person name="Fournier E."/>
            <person name="Gout L."/>
            <person name="Hahn M."/>
            <person name="Kohn L."/>
            <person name="Lapalu N."/>
            <person name="Plummer K.M."/>
            <person name="Pradier J.M."/>
            <person name="Quevillon E."/>
            <person name="Sharon A."/>
            <person name="Simon A."/>
            <person name="ten Have A."/>
            <person name="Tudzynski B."/>
            <person name="Tudzynski P."/>
            <person name="Wincker P."/>
            <person name="Andrew M."/>
            <person name="Anthouard V."/>
            <person name="Beever R.E."/>
            <person name="Beffa R."/>
            <person name="Benoit I."/>
            <person name="Bouzid O."/>
            <person name="Brault B."/>
            <person name="Chen Z."/>
            <person name="Choquer M."/>
            <person name="Collemare J."/>
            <person name="Cotton P."/>
            <person name="Danchin E.G."/>
            <person name="Da Silva C."/>
            <person name="Gautier A."/>
            <person name="Giraud C."/>
            <person name="Giraud T."/>
            <person name="Gonzalez C."/>
            <person name="Grossetete S."/>
            <person name="Guldener U."/>
            <person name="Henrissat B."/>
            <person name="Howlett B.J."/>
            <person name="Kodira C."/>
            <person name="Kretschmer M."/>
            <person name="Lappartient A."/>
            <person name="Leroch M."/>
            <person name="Levis C."/>
            <person name="Mauceli E."/>
            <person name="Neuveglise C."/>
            <person name="Oeser B."/>
            <person name="Pearson M."/>
            <person name="Poulain J."/>
            <person name="Poussereau N."/>
            <person name="Quesneville H."/>
            <person name="Rascle C."/>
            <person name="Schumacher J."/>
            <person name="Segurens B."/>
            <person name="Sexton A."/>
            <person name="Silva E."/>
            <person name="Sirven C."/>
            <person name="Soanes D.M."/>
            <person name="Talbot N.J."/>
            <person name="Templeton M."/>
            <person name="Yandava C."/>
            <person name="Yarden O."/>
            <person name="Zeng Q."/>
            <person name="Rollins J.A."/>
            <person name="Lebrun M.H."/>
            <person name="Dickman M."/>
        </authorList>
    </citation>
    <scope>NUCLEOTIDE SEQUENCE [LARGE SCALE GENOMIC DNA]</scope>
    <source>
        <strain evidence="2">ATCC 18683 / 1980 / Ss-1</strain>
    </source>
</reference>
<dbReference type="AlphaFoldDB" id="A7EMF1"/>
<dbReference type="KEGG" id="ssl:SS1G_06499"/>
<dbReference type="EMBL" id="CH476628">
    <property type="protein sequence ID" value="EDO04017.1"/>
    <property type="molecule type" value="Genomic_DNA"/>
</dbReference>
<dbReference type="RefSeq" id="XP_001592259.1">
    <property type="nucleotide sequence ID" value="XM_001592209.1"/>
</dbReference>